<evidence type="ECO:0000259" key="2">
    <source>
        <dbReference type="Pfam" id="PF00496"/>
    </source>
</evidence>
<keyword evidence="1" id="KW-0732">Signal</keyword>
<dbReference type="SUPFAM" id="SSF53850">
    <property type="entry name" value="Periplasmic binding protein-like II"/>
    <property type="match status" value="1"/>
</dbReference>
<feature type="chain" id="PRO_5020461939" evidence="1">
    <location>
        <begin position="25"/>
        <end position="569"/>
    </location>
</feature>
<dbReference type="OrthoDB" id="7888869at2"/>
<evidence type="ECO:0000256" key="1">
    <source>
        <dbReference type="SAM" id="SignalP"/>
    </source>
</evidence>
<dbReference type="PIRSF" id="PIRSF002741">
    <property type="entry name" value="MppA"/>
    <property type="match status" value="1"/>
</dbReference>
<feature type="signal peptide" evidence="1">
    <location>
        <begin position="1"/>
        <end position="24"/>
    </location>
</feature>
<dbReference type="GO" id="GO:1904680">
    <property type="term" value="F:peptide transmembrane transporter activity"/>
    <property type="evidence" value="ECO:0007669"/>
    <property type="project" value="TreeGrafter"/>
</dbReference>
<dbReference type="Proteomes" id="UP000293036">
    <property type="component" value="Unassembled WGS sequence"/>
</dbReference>
<dbReference type="AlphaFoldDB" id="A0A4Q9V3G5"/>
<dbReference type="Gene3D" id="3.40.190.10">
    <property type="entry name" value="Periplasmic binding protein-like II"/>
    <property type="match status" value="1"/>
</dbReference>
<dbReference type="GO" id="GO:0015833">
    <property type="term" value="P:peptide transport"/>
    <property type="evidence" value="ECO:0007669"/>
    <property type="project" value="TreeGrafter"/>
</dbReference>
<organism evidence="3 4">
    <name type="scientific">Arcanobacterium bovis</name>
    <dbReference type="NCBI Taxonomy" id="2529275"/>
    <lineage>
        <taxon>Bacteria</taxon>
        <taxon>Bacillati</taxon>
        <taxon>Actinomycetota</taxon>
        <taxon>Actinomycetes</taxon>
        <taxon>Actinomycetales</taxon>
        <taxon>Actinomycetaceae</taxon>
        <taxon>Arcanobacterium</taxon>
    </lineage>
</organism>
<dbReference type="EMBL" id="SJDT01000001">
    <property type="protein sequence ID" value="TBW23662.1"/>
    <property type="molecule type" value="Genomic_DNA"/>
</dbReference>
<dbReference type="RefSeq" id="WP_131279063.1">
    <property type="nucleotide sequence ID" value="NZ_JBHSLR010000009.1"/>
</dbReference>
<dbReference type="CDD" id="cd08501">
    <property type="entry name" value="PBP2_Lpqw"/>
    <property type="match status" value="1"/>
</dbReference>
<comment type="caution">
    <text evidence="3">The sequence shown here is derived from an EMBL/GenBank/DDBJ whole genome shotgun (WGS) entry which is preliminary data.</text>
</comment>
<proteinExistence type="predicted"/>
<feature type="domain" description="Solute-binding protein family 5" evidence="2">
    <location>
        <begin position="119"/>
        <end position="482"/>
    </location>
</feature>
<dbReference type="InterPro" id="IPR030678">
    <property type="entry name" value="Peptide/Ni-bd"/>
</dbReference>
<sequence length="569" mass="62947">MRLKKASFALLASAALVLGACSSADSGKGGADSKSLPGTDVNRVDRDKLAKGGNLRLAISSMPTNYNYMQFDGTTGDVSRLNTFIGVGNWIYAEDGTFKENKNYVESYKFDDKEDGAVKQTVTLKLNPKAKWNSGRAIDYTDYVATWDACNDEAVDPEKANPDAQFLCGSTDGWKEISSIEKGKDQFEVVVKYSKKYPDWSANLSGVYPAEGMKDAVTFNKGWTDLSKINNFYTGPFKVASVDNAKGVITLAKNENWWGEAPLLDTVTFSAMEVGAQATAFANKELDVVDMIVDAETYGLAKGRQDGDIKMSASVQWRHFTVNTKTGVLADKKMRQAIQKGINTDDIIASDLAGLPSAKMDMKLGNHFFMPNQKGYKDNSVKYDPEAAKKEIEDLGYKFNETTKYYEKDGKPLGFKYLRLPETPTSANEGASLQSQMKEIGVKVDFEDTTSKEFFTKIGKGEFETVAFTWQGTPYPMANIGQIYGPNSKMNYSGLNDPKIAEYITKVASETDPEKRIELTNEVDKIIWDNVMTIPIYYRATLTAVPKNLANYGATAFETFLPENIGYTK</sequence>
<dbReference type="GO" id="GO:0043190">
    <property type="term" value="C:ATP-binding cassette (ABC) transporter complex"/>
    <property type="evidence" value="ECO:0007669"/>
    <property type="project" value="InterPro"/>
</dbReference>
<dbReference type="PANTHER" id="PTHR30290">
    <property type="entry name" value="PERIPLASMIC BINDING COMPONENT OF ABC TRANSPORTER"/>
    <property type="match status" value="1"/>
</dbReference>
<reference evidence="3 4" key="1">
    <citation type="submission" date="2019-02" db="EMBL/GenBank/DDBJ databases">
        <title>Arcanobacterium bovis sp. nov., isolated from the milk of a cow with mastitis.</title>
        <authorList>
            <person name="Sammra O."/>
            <person name="Foster G."/>
            <person name="Hassan A."/>
            <person name="Alssahen M."/>
            <person name="Laemmler C."/>
            <person name="Borowiak M."/>
            <person name="Malorny B."/>
            <person name="Abdulmawjood A."/>
        </authorList>
    </citation>
    <scope>NUCLEOTIDE SEQUENCE [LARGE SCALE GENOMIC DNA]</scope>
    <source>
        <strain evidence="3 4">C605018/01/1</strain>
    </source>
</reference>
<protein>
    <submittedName>
        <fullName evidence="3">ABC transporter family substrate-binding protein</fullName>
    </submittedName>
</protein>
<evidence type="ECO:0000313" key="3">
    <source>
        <dbReference type="EMBL" id="TBW23662.1"/>
    </source>
</evidence>
<dbReference type="Pfam" id="PF00496">
    <property type="entry name" value="SBP_bac_5"/>
    <property type="match status" value="1"/>
</dbReference>
<dbReference type="InterPro" id="IPR000914">
    <property type="entry name" value="SBP_5_dom"/>
</dbReference>
<name>A0A4Q9V3G5_9ACTO</name>
<dbReference type="PANTHER" id="PTHR30290:SF65">
    <property type="entry name" value="MONOACYL PHOSPHATIDYLINOSITOL TETRAMANNOSIDE-BINDING PROTEIN LPQW-RELATED"/>
    <property type="match status" value="1"/>
</dbReference>
<dbReference type="GO" id="GO:0042597">
    <property type="term" value="C:periplasmic space"/>
    <property type="evidence" value="ECO:0007669"/>
    <property type="project" value="UniProtKB-ARBA"/>
</dbReference>
<gene>
    <name evidence="3" type="ORF">EZJ44_00515</name>
</gene>
<accession>A0A4Q9V3G5</accession>
<evidence type="ECO:0000313" key="4">
    <source>
        <dbReference type="Proteomes" id="UP000293036"/>
    </source>
</evidence>
<dbReference type="InterPro" id="IPR039424">
    <property type="entry name" value="SBP_5"/>
</dbReference>
<dbReference type="Gene3D" id="3.10.105.10">
    <property type="entry name" value="Dipeptide-binding Protein, Domain 3"/>
    <property type="match status" value="1"/>
</dbReference>
<dbReference type="PROSITE" id="PS51257">
    <property type="entry name" value="PROKAR_LIPOPROTEIN"/>
    <property type="match status" value="1"/>
</dbReference>
<keyword evidence="4" id="KW-1185">Reference proteome</keyword>